<reference evidence="5 7" key="2">
    <citation type="submission" date="2024-04" db="EMBL/GenBank/DDBJ databases">
        <title>Limosilactobacillus allomucosae sp. nov., a novel species isolated from wild boar faecal samples as potential probiotics for domestic pigs.</title>
        <authorList>
            <person name="Chen B."/>
        </authorList>
    </citation>
    <scope>NUCLEOTIDE SEQUENCE [LARGE SCALE GENOMIC DNA]</scope>
    <source>
        <strain evidence="5 7">WILCCON 0055</strain>
    </source>
</reference>
<dbReference type="AlphaFoldDB" id="A0AAU7C2Z9"/>
<keyword evidence="1" id="KW-0805">Transcription regulation</keyword>
<evidence type="ECO:0000259" key="4">
    <source>
        <dbReference type="PROSITE" id="PS50949"/>
    </source>
</evidence>
<dbReference type="KEGG" id="lalo:ABC765_10705"/>
<dbReference type="Pfam" id="PF07729">
    <property type="entry name" value="FCD"/>
    <property type="match status" value="1"/>
</dbReference>
<dbReference type="PANTHER" id="PTHR43537:SF5">
    <property type="entry name" value="UXU OPERON TRANSCRIPTIONAL REGULATOR"/>
    <property type="match status" value="1"/>
</dbReference>
<dbReference type="SMART" id="SM00895">
    <property type="entry name" value="FCD"/>
    <property type="match status" value="1"/>
</dbReference>
<dbReference type="RefSeq" id="WP_347964138.1">
    <property type="nucleotide sequence ID" value="NZ_CP154878.1"/>
</dbReference>
<feature type="domain" description="HTH gntR-type" evidence="4">
    <location>
        <begin position="3"/>
        <end position="70"/>
    </location>
</feature>
<evidence type="ECO:0000313" key="7">
    <source>
        <dbReference type="Proteomes" id="UP001456307"/>
    </source>
</evidence>
<dbReference type="EMBL" id="CP154878">
    <property type="protein sequence ID" value="XBG95498.1"/>
    <property type="molecule type" value="Genomic_DNA"/>
</dbReference>
<reference evidence="6" key="1">
    <citation type="submission" date="2024-04" db="EMBL/GenBank/DDBJ databases">
        <title>Limosilactobacillus allomucosae sp. nov., a novel species isolated from wild boar faecal samples as a potential probiotics for domestic pigs.</title>
        <authorList>
            <person name="Chen B."/>
        </authorList>
    </citation>
    <scope>NUCLEOTIDE SEQUENCE</scope>
    <source>
        <strain evidence="6">WILCCON 0051</strain>
    </source>
</reference>
<dbReference type="InterPro" id="IPR008920">
    <property type="entry name" value="TF_FadR/GntR_C"/>
</dbReference>
<dbReference type="InterPro" id="IPR036390">
    <property type="entry name" value="WH_DNA-bd_sf"/>
</dbReference>
<keyword evidence="7" id="KW-1185">Reference proteome</keyword>
<proteinExistence type="predicted"/>
<keyword evidence="3" id="KW-0804">Transcription</keyword>
<dbReference type="InterPro" id="IPR036388">
    <property type="entry name" value="WH-like_DNA-bd_sf"/>
</dbReference>
<dbReference type="GO" id="GO:0003700">
    <property type="term" value="F:DNA-binding transcription factor activity"/>
    <property type="evidence" value="ECO:0007669"/>
    <property type="project" value="InterPro"/>
</dbReference>
<evidence type="ECO:0000313" key="6">
    <source>
        <dbReference type="EMBL" id="XBG95498.1"/>
    </source>
</evidence>
<name>A0AAU7C2Z9_9LACO</name>
<dbReference type="SUPFAM" id="SSF48008">
    <property type="entry name" value="GntR ligand-binding domain-like"/>
    <property type="match status" value="1"/>
</dbReference>
<dbReference type="Pfam" id="PF00392">
    <property type="entry name" value="GntR"/>
    <property type="match status" value="1"/>
</dbReference>
<dbReference type="SUPFAM" id="SSF46785">
    <property type="entry name" value="Winged helix' DNA-binding domain"/>
    <property type="match status" value="1"/>
</dbReference>
<accession>A0AAU7C2Z9</accession>
<dbReference type="InterPro" id="IPR000524">
    <property type="entry name" value="Tscrpt_reg_HTH_GntR"/>
</dbReference>
<dbReference type="EMBL" id="JBCNVT010000001">
    <property type="protein sequence ID" value="MEO5286979.1"/>
    <property type="molecule type" value="Genomic_DNA"/>
</dbReference>
<organism evidence="6">
    <name type="scientific">Limosilactobacillus allomucosae</name>
    <dbReference type="NCBI Taxonomy" id="3142938"/>
    <lineage>
        <taxon>Bacteria</taxon>
        <taxon>Bacillati</taxon>
        <taxon>Bacillota</taxon>
        <taxon>Bacilli</taxon>
        <taxon>Lactobacillales</taxon>
        <taxon>Lactobacillaceae</taxon>
        <taxon>Limosilactobacillus</taxon>
    </lineage>
</organism>
<gene>
    <name evidence="5" type="ORF">AAVZ08_10450</name>
    <name evidence="6" type="ORF">ABC765_10705</name>
</gene>
<dbReference type="InterPro" id="IPR011711">
    <property type="entry name" value="GntR_C"/>
</dbReference>
<evidence type="ECO:0000313" key="5">
    <source>
        <dbReference type="EMBL" id="MEO5286979.1"/>
    </source>
</evidence>
<dbReference type="Gene3D" id="1.10.10.10">
    <property type="entry name" value="Winged helix-like DNA-binding domain superfamily/Winged helix DNA-binding domain"/>
    <property type="match status" value="1"/>
</dbReference>
<dbReference type="PROSITE" id="PS50949">
    <property type="entry name" value="HTH_GNTR"/>
    <property type="match status" value="1"/>
</dbReference>
<evidence type="ECO:0000256" key="1">
    <source>
        <dbReference type="ARBA" id="ARBA00023015"/>
    </source>
</evidence>
<evidence type="ECO:0000256" key="3">
    <source>
        <dbReference type="ARBA" id="ARBA00023163"/>
    </source>
</evidence>
<evidence type="ECO:0000256" key="2">
    <source>
        <dbReference type="ARBA" id="ARBA00023125"/>
    </source>
</evidence>
<dbReference type="CDD" id="cd07377">
    <property type="entry name" value="WHTH_GntR"/>
    <property type="match status" value="1"/>
</dbReference>
<protein>
    <submittedName>
        <fullName evidence="6">GntR family transcriptional regulator</fullName>
    </submittedName>
</protein>
<sequence length="225" mass="26432">MDTNIRQDAYDQIKYNIVHFHYLPRQKVSEKSIAASLNLGRTPVREALIRIEREGLIDVVPQSGTYIATIDMNIAKEGRFVRECIEPQVMMEALAKHSPAQFKSLQQNLNAQKKAAKVDQTDLFFDLDQEFHQTFYQIADRSQIWEWLQLNNLQLNRFRRLRLKVPGLDWQTLLAQHEQIIAAFNDCNIDDLNYLIRSHLHLVLDEQQKVIERFPNYFSSNSQFA</sequence>
<dbReference type="Gene3D" id="1.20.120.530">
    <property type="entry name" value="GntR ligand-binding domain-like"/>
    <property type="match status" value="1"/>
</dbReference>
<dbReference type="SMART" id="SM00345">
    <property type="entry name" value="HTH_GNTR"/>
    <property type="match status" value="1"/>
</dbReference>
<dbReference type="GO" id="GO:0003677">
    <property type="term" value="F:DNA binding"/>
    <property type="evidence" value="ECO:0007669"/>
    <property type="project" value="UniProtKB-KW"/>
</dbReference>
<dbReference type="Proteomes" id="UP001456307">
    <property type="component" value="Unassembled WGS sequence"/>
</dbReference>
<keyword evidence="2" id="KW-0238">DNA-binding</keyword>
<dbReference type="PANTHER" id="PTHR43537">
    <property type="entry name" value="TRANSCRIPTIONAL REGULATOR, GNTR FAMILY"/>
    <property type="match status" value="1"/>
</dbReference>